<dbReference type="InterPro" id="IPR004364">
    <property type="entry name" value="Aa-tRNA-synt_II"/>
</dbReference>
<dbReference type="SUPFAM" id="SSF55261">
    <property type="entry name" value="GAD domain-like"/>
    <property type="match status" value="1"/>
</dbReference>
<dbReference type="Gene3D" id="2.40.50.140">
    <property type="entry name" value="Nucleic acid-binding proteins"/>
    <property type="match status" value="1"/>
</dbReference>
<dbReference type="SUPFAM" id="SSF50249">
    <property type="entry name" value="Nucleic acid-binding proteins"/>
    <property type="match status" value="1"/>
</dbReference>
<dbReference type="HAMAP" id="MF_00044">
    <property type="entry name" value="Asp_tRNA_synth_type1"/>
    <property type="match status" value="1"/>
</dbReference>
<evidence type="ECO:0000313" key="9">
    <source>
        <dbReference type="EMBL" id="HEF64777.1"/>
    </source>
</evidence>
<feature type="binding site" evidence="7">
    <location>
        <position position="233"/>
    </location>
    <ligand>
        <name>L-aspartate</name>
        <dbReference type="ChEBI" id="CHEBI:29991"/>
    </ligand>
</feature>
<dbReference type="GO" id="GO:0005524">
    <property type="term" value="F:ATP binding"/>
    <property type="evidence" value="ECO:0007669"/>
    <property type="project" value="UniProtKB-UniRule"/>
</dbReference>
<evidence type="ECO:0000256" key="1">
    <source>
        <dbReference type="ARBA" id="ARBA00006303"/>
    </source>
</evidence>
<comment type="caution">
    <text evidence="9">The sequence shown here is derived from an EMBL/GenBank/DDBJ whole genome shotgun (WGS) entry which is preliminary data.</text>
</comment>
<dbReference type="GO" id="GO:0003676">
    <property type="term" value="F:nucleic acid binding"/>
    <property type="evidence" value="ECO:0007669"/>
    <property type="project" value="InterPro"/>
</dbReference>
<accession>A0A7C1FRW5</accession>
<dbReference type="InterPro" id="IPR004115">
    <property type="entry name" value="GAD-like_sf"/>
</dbReference>
<evidence type="ECO:0000259" key="8">
    <source>
        <dbReference type="PROSITE" id="PS50862"/>
    </source>
</evidence>
<feature type="binding site" evidence="7">
    <location>
        <position position="506"/>
    </location>
    <ligand>
        <name>L-aspartate</name>
        <dbReference type="ChEBI" id="CHEBI:29991"/>
    </ligand>
</feature>
<dbReference type="GO" id="GO:0006422">
    <property type="term" value="P:aspartyl-tRNA aminoacylation"/>
    <property type="evidence" value="ECO:0007669"/>
    <property type="project" value="UniProtKB-UniRule"/>
</dbReference>
<comment type="subcellular location">
    <subcellularLocation>
        <location evidence="7">Cytoplasm</location>
    </subcellularLocation>
</comment>
<feature type="site" description="Important for tRNA non-discrimination" evidence="7">
    <location>
        <position position="43"/>
    </location>
</feature>
<dbReference type="GO" id="GO:0050560">
    <property type="term" value="F:aspartate-tRNA(Asn) ligase activity"/>
    <property type="evidence" value="ECO:0007669"/>
    <property type="project" value="UniProtKB-EC"/>
</dbReference>
<dbReference type="Pfam" id="PF00152">
    <property type="entry name" value="tRNA-synt_2"/>
    <property type="match status" value="1"/>
</dbReference>
<comment type="similarity">
    <text evidence="1 7">Belongs to the class-II aminoacyl-tRNA synthetase family. Type 1 subfamily.</text>
</comment>
<dbReference type="Gene3D" id="3.30.1360.30">
    <property type="entry name" value="GAD-like domain"/>
    <property type="match status" value="1"/>
</dbReference>
<proteinExistence type="inferred from homology"/>
<dbReference type="InterPro" id="IPR029351">
    <property type="entry name" value="GAD_dom"/>
</dbReference>
<protein>
    <recommendedName>
        <fullName evidence="7">Aspartate--tRNA(Asp/Asn) ligase</fullName>
        <ecNumber evidence="7">6.1.1.23</ecNumber>
    </recommendedName>
    <alternativeName>
        <fullName evidence="7">Aspartyl-tRNA synthetase</fullName>
        <shortName evidence="7">AspRS</shortName>
    </alternativeName>
    <alternativeName>
        <fullName evidence="7">Non-discriminating aspartyl-tRNA synthetase</fullName>
        <shortName evidence="7">ND-AspRS</shortName>
    </alternativeName>
</protein>
<feature type="binding site" evidence="7">
    <location>
        <position position="465"/>
    </location>
    <ligand>
        <name>L-aspartate</name>
        <dbReference type="ChEBI" id="CHEBI:29991"/>
    </ligand>
</feature>
<keyword evidence="4 7" id="KW-0067">ATP-binding</keyword>
<dbReference type="Pfam" id="PF02938">
    <property type="entry name" value="GAD"/>
    <property type="match status" value="1"/>
</dbReference>
<evidence type="ECO:0000256" key="3">
    <source>
        <dbReference type="ARBA" id="ARBA00022741"/>
    </source>
</evidence>
<evidence type="ECO:0000256" key="4">
    <source>
        <dbReference type="ARBA" id="ARBA00022840"/>
    </source>
</evidence>
<feature type="region of interest" description="Aspartate" evidence="7">
    <location>
        <begin position="211"/>
        <end position="214"/>
    </location>
</feature>
<feature type="binding site" evidence="7">
    <location>
        <position position="187"/>
    </location>
    <ligand>
        <name>L-aspartate</name>
        <dbReference type="ChEBI" id="CHEBI:29991"/>
    </ligand>
</feature>
<feature type="binding site" evidence="7">
    <location>
        <position position="242"/>
    </location>
    <ligand>
        <name>ATP</name>
        <dbReference type="ChEBI" id="CHEBI:30616"/>
    </ligand>
</feature>
<dbReference type="NCBIfam" id="TIGR00459">
    <property type="entry name" value="aspS_bact"/>
    <property type="match status" value="1"/>
</dbReference>
<dbReference type="Gene3D" id="3.30.930.10">
    <property type="entry name" value="Bira Bifunctional Protein, Domain 2"/>
    <property type="match status" value="1"/>
</dbReference>
<feature type="binding site" evidence="7">
    <location>
        <position position="499"/>
    </location>
    <ligand>
        <name>ATP</name>
        <dbReference type="ChEBI" id="CHEBI:30616"/>
    </ligand>
</feature>
<dbReference type="PRINTS" id="PR01042">
    <property type="entry name" value="TRNASYNTHASP"/>
</dbReference>
<dbReference type="GO" id="GO:0004815">
    <property type="term" value="F:aspartate-tRNA ligase activity"/>
    <property type="evidence" value="ECO:0007669"/>
    <property type="project" value="UniProtKB-UniRule"/>
</dbReference>
<dbReference type="InterPro" id="IPR002312">
    <property type="entry name" value="Asp/Asn-tRNA-synth_IIb"/>
</dbReference>
<dbReference type="SUPFAM" id="SSF55681">
    <property type="entry name" value="Class II aaRS and biotin synthetases"/>
    <property type="match status" value="1"/>
</dbReference>
<evidence type="ECO:0000256" key="2">
    <source>
        <dbReference type="ARBA" id="ARBA00022598"/>
    </source>
</evidence>
<name>A0A7C1FRW5_THERO</name>
<dbReference type="AlphaFoldDB" id="A0A7C1FRW5"/>
<gene>
    <name evidence="7 9" type="primary">aspS</name>
    <name evidence="9" type="ORF">ENP47_04155</name>
</gene>
<keyword evidence="5 7" id="KW-0648">Protein biosynthesis</keyword>
<evidence type="ECO:0000256" key="6">
    <source>
        <dbReference type="ARBA" id="ARBA00023146"/>
    </source>
</evidence>
<dbReference type="InterPro" id="IPR047090">
    <property type="entry name" value="AspRS_core"/>
</dbReference>
<feature type="site" description="Important for tRNA non-discrimination" evidence="7">
    <location>
        <position position="95"/>
    </location>
</feature>
<dbReference type="InterPro" id="IPR012340">
    <property type="entry name" value="NA-bd_OB-fold"/>
</dbReference>
<dbReference type="PROSITE" id="PS50862">
    <property type="entry name" value="AA_TRNA_LIGASE_II"/>
    <property type="match status" value="1"/>
</dbReference>
<comment type="function">
    <text evidence="7">Aspartyl-tRNA synthetase with relaxed tRNA specificity since it is able to aspartylate not only its cognate tRNA(Asp) but also tRNA(Asn). Reaction proceeds in two steps: L-aspartate is first activated by ATP to form Asp-AMP and then transferred to the acceptor end of tRNA(Asp/Asn).</text>
</comment>
<reference evidence="9" key="1">
    <citation type="journal article" date="2020" name="mSystems">
        <title>Genome- and Community-Level Interaction Insights into Carbon Utilization and Element Cycling Functions of Hydrothermarchaeota in Hydrothermal Sediment.</title>
        <authorList>
            <person name="Zhou Z."/>
            <person name="Liu Y."/>
            <person name="Xu W."/>
            <person name="Pan J."/>
            <person name="Luo Z.H."/>
            <person name="Li M."/>
        </authorList>
    </citation>
    <scope>NUCLEOTIDE SEQUENCE [LARGE SCALE GENOMIC DNA]</scope>
    <source>
        <strain evidence="9">SpSt-222</strain>
    </source>
</reference>
<keyword evidence="2 7" id="KW-0436">Ligase</keyword>
<comment type="subunit">
    <text evidence="7">Homodimer.</text>
</comment>
<dbReference type="EC" id="6.1.1.23" evidence="7"/>
<dbReference type="InterPro" id="IPR004365">
    <property type="entry name" value="NA-bd_OB_tRNA"/>
</dbReference>
<dbReference type="CDD" id="cd04317">
    <property type="entry name" value="EcAspRS_like_N"/>
    <property type="match status" value="1"/>
</dbReference>
<dbReference type="PANTHER" id="PTHR22594:SF5">
    <property type="entry name" value="ASPARTATE--TRNA LIGASE, MITOCHONDRIAL"/>
    <property type="match status" value="1"/>
</dbReference>
<dbReference type="Pfam" id="PF01336">
    <property type="entry name" value="tRNA_anti-codon"/>
    <property type="match status" value="1"/>
</dbReference>
<dbReference type="CDD" id="cd00777">
    <property type="entry name" value="AspRS_core"/>
    <property type="match status" value="1"/>
</dbReference>
<dbReference type="NCBIfam" id="NF001750">
    <property type="entry name" value="PRK00476.1"/>
    <property type="match status" value="1"/>
</dbReference>
<dbReference type="InterPro" id="IPR006195">
    <property type="entry name" value="aa-tRNA-synth_II"/>
</dbReference>
<keyword evidence="6 7" id="KW-0030">Aminoacyl-tRNA synthetase</keyword>
<feature type="binding site" evidence="7">
    <location>
        <begin position="233"/>
        <end position="235"/>
    </location>
    <ligand>
        <name>ATP</name>
        <dbReference type="ChEBI" id="CHEBI:30616"/>
    </ligand>
</feature>
<evidence type="ECO:0000256" key="5">
    <source>
        <dbReference type="ARBA" id="ARBA00022917"/>
    </source>
</evidence>
<sequence length="612" mass="69289">MTDGLTSTQRAGTRRYTTCGELRREHVGRTVTLKGWVHRRRDHGGLIFLDLRDRYGITQVVANPAHSSEAHAMAERVRAEYVLSVTGQVVARPEGTVNPALATGEIEVLADRIEILNPAKTPPFPIAEETDVDESLRLEFRYLDLRRARLQRNLLLRHQVVRFIRQYLEERDFVEIETPMLIKSTPEGARDYVVPSRIFPGHFYALPQSPQQLKQLLMVAGFDRYYQIARCMRDEDLRADRQPEFTQIDLEMSFVDVEDVIELVEGLYTELFERFASKPLLAKPFPRLTYSEAMLRYGSDKPDLRFGLEIEDVSDVFRGTSFGVFRTALENGGVVRGFAVPGFADASRSQLDQLTEVARTFGAKGLVWLALHQEEGRLSARSPVAKFLQPEEIAATAQRLGAGPGDLVLLVADVESVAANVLGRLRNHVGRERKLINESVHAFCWVVDPPLFEWNEEEQRWEAMHHPFTSPLDQDVPLLDTDPGRVRAKAYDLVADGYELGTGSIRIHRREVQNKIFAIMGYDDAEIERRFGHLLRAFEYGAPPHGGMAPGLDRTVMILAGESSLREVIAFPKNQRAQDLMLGAPSPLDEKQLRELHLRVIYPEEQNDVTAS</sequence>
<dbReference type="InterPro" id="IPR004524">
    <property type="entry name" value="Asp-tRNA-ligase_1"/>
</dbReference>
<organism evidence="9">
    <name type="scientific">Thermomicrobium roseum</name>
    <dbReference type="NCBI Taxonomy" id="500"/>
    <lineage>
        <taxon>Bacteria</taxon>
        <taxon>Pseudomonadati</taxon>
        <taxon>Thermomicrobiota</taxon>
        <taxon>Thermomicrobia</taxon>
        <taxon>Thermomicrobiales</taxon>
        <taxon>Thermomicrobiaceae</taxon>
        <taxon>Thermomicrobium</taxon>
    </lineage>
</organism>
<keyword evidence="3 7" id="KW-0547">Nucleotide-binding</keyword>
<dbReference type="EMBL" id="DSJL01000009">
    <property type="protein sequence ID" value="HEF64777.1"/>
    <property type="molecule type" value="Genomic_DNA"/>
</dbReference>
<dbReference type="InterPro" id="IPR047089">
    <property type="entry name" value="Asp-tRNA-ligase_1_N"/>
</dbReference>
<feature type="domain" description="Aminoacyl-transfer RNA synthetases class-II family profile" evidence="8">
    <location>
        <begin position="156"/>
        <end position="585"/>
    </location>
</feature>
<comment type="catalytic activity">
    <reaction evidence="7">
        <text>tRNA(Asx) + L-aspartate + ATP = L-aspartyl-tRNA(Asx) + AMP + diphosphate</text>
        <dbReference type="Rhea" id="RHEA:18349"/>
        <dbReference type="Rhea" id="RHEA-COMP:9710"/>
        <dbReference type="Rhea" id="RHEA-COMP:9711"/>
        <dbReference type="ChEBI" id="CHEBI:29991"/>
        <dbReference type="ChEBI" id="CHEBI:30616"/>
        <dbReference type="ChEBI" id="CHEBI:33019"/>
        <dbReference type="ChEBI" id="CHEBI:78442"/>
        <dbReference type="ChEBI" id="CHEBI:78516"/>
        <dbReference type="ChEBI" id="CHEBI:456215"/>
        <dbReference type="EC" id="6.1.1.23"/>
    </reaction>
</comment>
<dbReference type="InterPro" id="IPR045864">
    <property type="entry name" value="aa-tRNA-synth_II/BPL/LPL"/>
</dbReference>
<evidence type="ECO:0000256" key="7">
    <source>
        <dbReference type="HAMAP-Rule" id="MF_00044"/>
    </source>
</evidence>
<dbReference type="PANTHER" id="PTHR22594">
    <property type="entry name" value="ASPARTYL/LYSYL-TRNA SYNTHETASE"/>
    <property type="match status" value="1"/>
</dbReference>
<feature type="binding site" evidence="7">
    <location>
        <begin position="551"/>
        <end position="554"/>
    </location>
    <ligand>
        <name>ATP</name>
        <dbReference type="ChEBI" id="CHEBI:30616"/>
    </ligand>
</feature>
<keyword evidence="7" id="KW-0963">Cytoplasm</keyword>
<dbReference type="GO" id="GO:0005737">
    <property type="term" value="C:cytoplasm"/>
    <property type="evidence" value="ECO:0007669"/>
    <property type="project" value="UniProtKB-SubCell"/>
</dbReference>